<organism evidence="1 2">
    <name type="scientific">Aldrovandia affinis</name>
    <dbReference type="NCBI Taxonomy" id="143900"/>
    <lineage>
        <taxon>Eukaryota</taxon>
        <taxon>Metazoa</taxon>
        <taxon>Chordata</taxon>
        <taxon>Craniata</taxon>
        <taxon>Vertebrata</taxon>
        <taxon>Euteleostomi</taxon>
        <taxon>Actinopterygii</taxon>
        <taxon>Neopterygii</taxon>
        <taxon>Teleostei</taxon>
        <taxon>Notacanthiformes</taxon>
        <taxon>Halosauridae</taxon>
        <taxon>Aldrovandia</taxon>
    </lineage>
</organism>
<evidence type="ECO:0000313" key="1">
    <source>
        <dbReference type="EMBL" id="KAJ8418055.1"/>
    </source>
</evidence>
<comment type="caution">
    <text evidence="1">The sequence shown here is derived from an EMBL/GenBank/DDBJ whole genome shotgun (WGS) entry which is preliminary data.</text>
</comment>
<protein>
    <submittedName>
        <fullName evidence="1">Uncharacterized protein</fullName>
    </submittedName>
</protein>
<sequence length="110" mass="12136">MAVYHLATRKFSGKTTRQNRAEGYLHNETRAINPVNCVVLRRGLLARPGVTRTHDTCSSGSLAWAKRNRPGPRPGALCYRRLARTLGSLNSGLAVAIRGSAHLSFTEHKR</sequence>
<dbReference type="AlphaFoldDB" id="A0AAD7TBV8"/>
<reference evidence="1" key="1">
    <citation type="journal article" date="2023" name="Science">
        <title>Genome structures resolve the early diversification of teleost fishes.</title>
        <authorList>
            <person name="Parey E."/>
            <person name="Louis A."/>
            <person name="Montfort J."/>
            <person name="Bouchez O."/>
            <person name="Roques C."/>
            <person name="Iampietro C."/>
            <person name="Lluch J."/>
            <person name="Castinel A."/>
            <person name="Donnadieu C."/>
            <person name="Desvignes T."/>
            <person name="Floi Bucao C."/>
            <person name="Jouanno E."/>
            <person name="Wen M."/>
            <person name="Mejri S."/>
            <person name="Dirks R."/>
            <person name="Jansen H."/>
            <person name="Henkel C."/>
            <person name="Chen W.J."/>
            <person name="Zahm M."/>
            <person name="Cabau C."/>
            <person name="Klopp C."/>
            <person name="Thompson A.W."/>
            <person name="Robinson-Rechavi M."/>
            <person name="Braasch I."/>
            <person name="Lecointre G."/>
            <person name="Bobe J."/>
            <person name="Postlethwait J.H."/>
            <person name="Berthelot C."/>
            <person name="Roest Crollius H."/>
            <person name="Guiguen Y."/>
        </authorList>
    </citation>
    <scope>NUCLEOTIDE SEQUENCE</scope>
    <source>
        <strain evidence="1">NC1722</strain>
    </source>
</reference>
<name>A0AAD7TBV8_9TELE</name>
<dbReference type="Proteomes" id="UP001221898">
    <property type="component" value="Unassembled WGS sequence"/>
</dbReference>
<dbReference type="EMBL" id="JAINUG010000002">
    <property type="protein sequence ID" value="KAJ8418055.1"/>
    <property type="molecule type" value="Genomic_DNA"/>
</dbReference>
<evidence type="ECO:0000313" key="2">
    <source>
        <dbReference type="Proteomes" id="UP001221898"/>
    </source>
</evidence>
<accession>A0AAD7TBV8</accession>
<gene>
    <name evidence="1" type="ORF">AAFF_G00137640</name>
</gene>
<keyword evidence="2" id="KW-1185">Reference proteome</keyword>
<proteinExistence type="predicted"/>